<dbReference type="AlphaFoldDB" id="A0A1E7QJN3"/>
<reference evidence="2 3" key="1">
    <citation type="submission" date="2016-09" db="EMBL/GenBank/DDBJ databases">
        <title>Genomic evidence for plant-parasitic nematodes as the earliest Wolbachia hosts.</title>
        <authorList>
            <person name="Brown A.M."/>
            <person name="Wasala S.K."/>
            <person name="Howe D.K."/>
            <person name="Peetz A.B."/>
            <person name="Zasada I.A."/>
            <person name="Denver D.R."/>
        </authorList>
    </citation>
    <scope>NUCLEOTIDE SEQUENCE [LARGE SCALE GENOMIC DNA]</scope>
    <source>
        <strain evidence="3">wPpe</strain>
    </source>
</reference>
<keyword evidence="1" id="KW-1133">Transmembrane helix</keyword>
<feature type="transmembrane region" description="Helical" evidence="1">
    <location>
        <begin position="54"/>
        <end position="72"/>
    </location>
</feature>
<evidence type="ECO:0000256" key="1">
    <source>
        <dbReference type="SAM" id="Phobius"/>
    </source>
</evidence>
<dbReference type="Proteomes" id="UP000175679">
    <property type="component" value="Unassembled WGS sequence"/>
</dbReference>
<sequence>MCFIVIISIICEFLLNQLFNEFVPRLDIICIIIFNVLNPLMLFMLGLIKDTINVQILGFSSLLYCLLFVLHYHCKLRPTLSFTVIFLIQWVVDTIMFSEYQQPLKDFIANYAITLIAFQGLCFKFRVAS</sequence>
<keyword evidence="1" id="KW-0472">Membrane</keyword>
<gene>
    <name evidence="2" type="ORF">BIY23_02305</name>
</gene>
<accession>A0A1E7QJN3</accession>
<evidence type="ECO:0000313" key="2">
    <source>
        <dbReference type="EMBL" id="OEY86675.1"/>
    </source>
</evidence>
<keyword evidence="3" id="KW-1185">Reference proteome</keyword>
<feature type="transmembrane region" description="Helical" evidence="1">
    <location>
        <begin position="26"/>
        <end position="48"/>
    </location>
</feature>
<feature type="transmembrane region" description="Helical" evidence="1">
    <location>
        <begin position="79"/>
        <end position="96"/>
    </location>
</feature>
<keyword evidence="1" id="KW-0812">Transmembrane</keyword>
<protein>
    <submittedName>
        <fullName evidence="2">Uncharacterized protein</fullName>
    </submittedName>
</protein>
<comment type="caution">
    <text evidence="2">The sequence shown here is derived from an EMBL/GenBank/DDBJ whole genome shotgun (WGS) entry which is preliminary data.</text>
</comment>
<dbReference type="EMBL" id="MJMG01000006">
    <property type="protein sequence ID" value="OEY86675.1"/>
    <property type="molecule type" value="Genomic_DNA"/>
</dbReference>
<proteinExistence type="predicted"/>
<name>A0A1E7QJN3_WOLPI</name>
<organism evidence="2 3">
    <name type="scientific">Wolbachia pipientis</name>
    <dbReference type="NCBI Taxonomy" id="955"/>
    <lineage>
        <taxon>Bacteria</taxon>
        <taxon>Pseudomonadati</taxon>
        <taxon>Pseudomonadota</taxon>
        <taxon>Alphaproteobacteria</taxon>
        <taxon>Rickettsiales</taxon>
        <taxon>Anaplasmataceae</taxon>
        <taxon>Wolbachieae</taxon>
        <taxon>Wolbachia</taxon>
    </lineage>
</organism>
<evidence type="ECO:0000313" key="3">
    <source>
        <dbReference type="Proteomes" id="UP000175679"/>
    </source>
</evidence>
<feature type="transmembrane region" description="Helical" evidence="1">
    <location>
        <begin position="108"/>
        <end position="127"/>
    </location>
</feature>